<protein>
    <recommendedName>
        <fullName evidence="1">Rhodanese domain-containing protein</fullName>
    </recommendedName>
</protein>
<keyword evidence="3" id="KW-1185">Reference proteome</keyword>
<evidence type="ECO:0000259" key="1">
    <source>
        <dbReference type="PROSITE" id="PS50206"/>
    </source>
</evidence>
<name>A0A9N9XQ09_PHYSR</name>
<reference evidence="2" key="1">
    <citation type="submission" date="2022-01" db="EMBL/GenBank/DDBJ databases">
        <authorList>
            <person name="King R."/>
        </authorList>
    </citation>
    <scope>NUCLEOTIDE SEQUENCE</scope>
</reference>
<proteinExistence type="predicted"/>
<dbReference type="EMBL" id="OU900097">
    <property type="protein sequence ID" value="CAG9861403.1"/>
    <property type="molecule type" value="Genomic_DNA"/>
</dbReference>
<dbReference type="Proteomes" id="UP001153712">
    <property type="component" value="Chromosome 4"/>
</dbReference>
<dbReference type="OrthoDB" id="566238at2759"/>
<organism evidence="2 3">
    <name type="scientific">Phyllotreta striolata</name>
    <name type="common">Striped flea beetle</name>
    <name type="synonym">Crioceris striolata</name>
    <dbReference type="NCBI Taxonomy" id="444603"/>
    <lineage>
        <taxon>Eukaryota</taxon>
        <taxon>Metazoa</taxon>
        <taxon>Ecdysozoa</taxon>
        <taxon>Arthropoda</taxon>
        <taxon>Hexapoda</taxon>
        <taxon>Insecta</taxon>
        <taxon>Pterygota</taxon>
        <taxon>Neoptera</taxon>
        <taxon>Endopterygota</taxon>
        <taxon>Coleoptera</taxon>
        <taxon>Polyphaga</taxon>
        <taxon>Cucujiformia</taxon>
        <taxon>Chrysomeloidea</taxon>
        <taxon>Chrysomelidae</taxon>
        <taxon>Galerucinae</taxon>
        <taxon>Alticini</taxon>
        <taxon>Phyllotreta</taxon>
    </lineage>
</organism>
<dbReference type="InterPro" id="IPR001763">
    <property type="entry name" value="Rhodanese-like_dom"/>
</dbReference>
<dbReference type="AlphaFoldDB" id="A0A9N9XQ09"/>
<dbReference type="SMART" id="SM00450">
    <property type="entry name" value="RHOD"/>
    <property type="match status" value="1"/>
</dbReference>
<accession>A0A9N9XQ09</accession>
<sequence>MMIRKVFSAYFNRAIFGKMRNTVNFDEIKAMANDPSVWIVDVRNPDEVFSTGGIGNCINIPATNVSEALKDHESFKDKFGRAVPTHEDTVIFYCRSGKRAQKAWEDANALGFQNAKYYPGSYLEWSSKQSEN</sequence>
<dbReference type="PANTHER" id="PTHR44086">
    <property type="entry name" value="THIOSULFATE SULFURTRANSFERASE RDL2, MITOCHONDRIAL-RELATED"/>
    <property type="match status" value="1"/>
</dbReference>
<dbReference type="InterPro" id="IPR036873">
    <property type="entry name" value="Rhodanese-like_dom_sf"/>
</dbReference>
<gene>
    <name evidence="2" type="ORF">PHYEVI_LOCUS7743</name>
</gene>
<dbReference type="Gene3D" id="3.40.250.10">
    <property type="entry name" value="Rhodanese-like domain"/>
    <property type="match status" value="1"/>
</dbReference>
<evidence type="ECO:0000313" key="2">
    <source>
        <dbReference type="EMBL" id="CAG9861403.1"/>
    </source>
</evidence>
<dbReference type="PROSITE" id="PS50206">
    <property type="entry name" value="RHODANESE_3"/>
    <property type="match status" value="1"/>
</dbReference>
<dbReference type="Pfam" id="PF00581">
    <property type="entry name" value="Rhodanese"/>
    <property type="match status" value="1"/>
</dbReference>
<dbReference type="PANTHER" id="PTHR44086:SF10">
    <property type="entry name" value="THIOSULFATE SULFURTRANSFERASE_RHODANESE-LIKE DOMAIN-CONTAINING PROTEIN 3"/>
    <property type="match status" value="1"/>
</dbReference>
<dbReference type="SUPFAM" id="SSF52821">
    <property type="entry name" value="Rhodanese/Cell cycle control phosphatase"/>
    <property type="match status" value="1"/>
</dbReference>
<evidence type="ECO:0000313" key="3">
    <source>
        <dbReference type="Proteomes" id="UP001153712"/>
    </source>
</evidence>
<feature type="domain" description="Rhodanese" evidence="1">
    <location>
        <begin position="33"/>
        <end position="130"/>
    </location>
</feature>